<name>A0ABQ7XJ91_BRANA</name>
<proteinExistence type="predicted"/>
<comment type="caution">
    <text evidence="3">The sequence shown here is derived from an EMBL/GenBank/DDBJ whole genome shotgun (WGS) entry which is preliminary data.</text>
</comment>
<gene>
    <name evidence="3" type="ORF">HID58_020439</name>
</gene>
<dbReference type="Proteomes" id="UP000824890">
    <property type="component" value="Unassembled WGS sequence"/>
</dbReference>
<sequence length="122" mass="14059">FLPAERDRSKSFLSHIGYVRSLLGSHKEENLRADDIVRALKCENVSLRQCSLQAVCFIMLGLLVSLCLRSTAFGYRIGFLFGLRADEERPKETTMKKSQEVGGSSKEEEFQPFPMKEIWLWR</sequence>
<feature type="non-terminal residue" evidence="3">
    <location>
        <position position="1"/>
    </location>
</feature>
<evidence type="ECO:0000313" key="4">
    <source>
        <dbReference type="Proteomes" id="UP000824890"/>
    </source>
</evidence>
<keyword evidence="2" id="KW-0812">Transmembrane</keyword>
<dbReference type="EMBL" id="JAGKQM010000145">
    <property type="protein sequence ID" value="KAH0855163.1"/>
    <property type="molecule type" value="Genomic_DNA"/>
</dbReference>
<evidence type="ECO:0000256" key="1">
    <source>
        <dbReference type="SAM" id="MobiDB-lite"/>
    </source>
</evidence>
<keyword evidence="4" id="KW-1185">Reference proteome</keyword>
<reference evidence="3 4" key="1">
    <citation type="submission" date="2021-05" db="EMBL/GenBank/DDBJ databases">
        <title>Genome Assembly of Synthetic Allotetraploid Brassica napus Reveals Homoeologous Exchanges between Subgenomes.</title>
        <authorList>
            <person name="Davis J.T."/>
        </authorList>
    </citation>
    <scope>NUCLEOTIDE SEQUENCE [LARGE SCALE GENOMIC DNA]</scope>
    <source>
        <strain evidence="4">cv. Da-Ae</strain>
        <tissue evidence="3">Seedling</tissue>
    </source>
</reference>
<evidence type="ECO:0000256" key="2">
    <source>
        <dbReference type="SAM" id="Phobius"/>
    </source>
</evidence>
<accession>A0ABQ7XJ91</accession>
<feature type="region of interest" description="Disordered" evidence="1">
    <location>
        <begin position="89"/>
        <end position="109"/>
    </location>
</feature>
<keyword evidence="2" id="KW-1133">Transmembrane helix</keyword>
<organism evidence="3 4">
    <name type="scientific">Brassica napus</name>
    <name type="common">Rape</name>
    <dbReference type="NCBI Taxonomy" id="3708"/>
    <lineage>
        <taxon>Eukaryota</taxon>
        <taxon>Viridiplantae</taxon>
        <taxon>Streptophyta</taxon>
        <taxon>Embryophyta</taxon>
        <taxon>Tracheophyta</taxon>
        <taxon>Spermatophyta</taxon>
        <taxon>Magnoliopsida</taxon>
        <taxon>eudicotyledons</taxon>
        <taxon>Gunneridae</taxon>
        <taxon>Pentapetalae</taxon>
        <taxon>rosids</taxon>
        <taxon>malvids</taxon>
        <taxon>Brassicales</taxon>
        <taxon>Brassicaceae</taxon>
        <taxon>Brassiceae</taxon>
        <taxon>Brassica</taxon>
    </lineage>
</organism>
<protein>
    <submittedName>
        <fullName evidence="3">Uncharacterized protein</fullName>
    </submittedName>
</protein>
<keyword evidence="2" id="KW-0472">Membrane</keyword>
<feature type="transmembrane region" description="Helical" evidence="2">
    <location>
        <begin position="51"/>
        <end position="68"/>
    </location>
</feature>
<evidence type="ECO:0000313" key="3">
    <source>
        <dbReference type="EMBL" id="KAH0855163.1"/>
    </source>
</evidence>